<feature type="compositionally biased region" description="Polar residues" evidence="2">
    <location>
        <begin position="22"/>
        <end position="31"/>
    </location>
</feature>
<organism evidence="4">
    <name type="scientific">Pseudo-nitzschia australis</name>
    <dbReference type="NCBI Taxonomy" id="44445"/>
    <lineage>
        <taxon>Eukaryota</taxon>
        <taxon>Sar</taxon>
        <taxon>Stramenopiles</taxon>
        <taxon>Ochrophyta</taxon>
        <taxon>Bacillariophyta</taxon>
        <taxon>Bacillariophyceae</taxon>
        <taxon>Bacillariophycidae</taxon>
        <taxon>Bacillariales</taxon>
        <taxon>Bacillariaceae</taxon>
        <taxon>Pseudo-nitzschia</taxon>
    </lineage>
</organism>
<evidence type="ECO:0000313" key="4">
    <source>
        <dbReference type="EMBL" id="CAE0726762.1"/>
    </source>
</evidence>
<dbReference type="Gene3D" id="1.10.238.10">
    <property type="entry name" value="EF-hand"/>
    <property type="match status" value="1"/>
</dbReference>
<dbReference type="InterPro" id="IPR018247">
    <property type="entry name" value="EF_Hand_1_Ca_BS"/>
</dbReference>
<dbReference type="SUPFAM" id="SSF47473">
    <property type="entry name" value="EF-hand"/>
    <property type="match status" value="1"/>
</dbReference>
<dbReference type="EMBL" id="HBIX01029008">
    <property type="protein sequence ID" value="CAE0726762.1"/>
    <property type="molecule type" value="Transcribed_RNA"/>
</dbReference>
<name>A0A7S4ATS3_9STRA</name>
<dbReference type="GO" id="GO:0005509">
    <property type="term" value="F:calcium ion binding"/>
    <property type="evidence" value="ECO:0007669"/>
    <property type="project" value="InterPro"/>
</dbReference>
<feature type="compositionally biased region" description="Polar residues" evidence="2">
    <location>
        <begin position="1"/>
        <end position="14"/>
    </location>
</feature>
<dbReference type="AlphaFoldDB" id="A0A7S4ATS3"/>
<dbReference type="SMART" id="SM00054">
    <property type="entry name" value="EFh"/>
    <property type="match status" value="2"/>
</dbReference>
<feature type="domain" description="EF-hand" evidence="3">
    <location>
        <begin position="109"/>
        <end position="144"/>
    </location>
</feature>
<dbReference type="Pfam" id="PF13202">
    <property type="entry name" value="EF-hand_5"/>
    <property type="match status" value="2"/>
</dbReference>
<protein>
    <recommendedName>
        <fullName evidence="3">EF-hand domain-containing protein</fullName>
    </recommendedName>
</protein>
<reference evidence="4" key="1">
    <citation type="submission" date="2021-01" db="EMBL/GenBank/DDBJ databases">
        <authorList>
            <person name="Corre E."/>
            <person name="Pelletier E."/>
            <person name="Niang G."/>
            <person name="Scheremetjew M."/>
            <person name="Finn R."/>
            <person name="Kale V."/>
            <person name="Holt S."/>
            <person name="Cochrane G."/>
            <person name="Meng A."/>
            <person name="Brown T."/>
            <person name="Cohen L."/>
        </authorList>
    </citation>
    <scope>NUCLEOTIDE SEQUENCE</scope>
    <source>
        <strain evidence="4">10249 10 AB</strain>
    </source>
</reference>
<evidence type="ECO:0000259" key="3">
    <source>
        <dbReference type="PROSITE" id="PS50222"/>
    </source>
</evidence>
<evidence type="ECO:0000256" key="2">
    <source>
        <dbReference type="SAM" id="MobiDB-lite"/>
    </source>
</evidence>
<dbReference type="PROSITE" id="PS50222">
    <property type="entry name" value="EF_HAND_2"/>
    <property type="match status" value="2"/>
</dbReference>
<feature type="region of interest" description="Disordered" evidence="2">
    <location>
        <begin position="214"/>
        <end position="238"/>
    </location>
</feature>
<accession>A0A7S4ATS3</accession>
<gene>
    <name evidence="4" type="ORF">PAUS00366_LOCUS19519</name>
</gene>
<feature type="domain" description="EF-hand" evidence="3">
    <location>
        <begin position="61"/>
        <end position="96"/>
    </location>
</feature>
<proteinExistence type="predicted"/>
<dbReference type="PROSITE" id="PS00018">
    <property type="entry name" value="EF_HAND_1"/>
    <property type="match status" value="2"/>
</dbReference>
<evidence type="ECO:0000256" key="1">
    <source>
        <dbReference type="ARBA" id="ARBA00022837"/>
    </source>
</evidence>
<feature type="compositionally biased region" description="Polar residues" evidence="2">
    <location>
        <begin position="219"/>
        <end position="228"/>
    </location>
</feature>
<feature type="compositionally biased region" description="Basic and acidic residues" evidence="2">
    <location>
        <begin position="229"/>
        <end position="238"/>
    </location>
</feature>
<feature type="region of interest" description="Disordered" evidence="2">
    <location>
        <begin position="1"/>
        <end position="36"/>
    </location>
</feature>
<sequence>MCSPTNTADTSTEEQSLKHEGSTVSNGNNDDPYQRLGRDRVTKFGRKPLNFIERWLAKHRLFQAVVGKAFDFVDTDGTGDLDKSELYTGMLIVRLKIAKHAGSAACYPPTRAQCDEYFDEADKNNTGTIDRSEFHTILEIVTINVLTQMVANYASIILLSPYPVTLFLKFLRVPEGSYYEYSSREAITVAIYFLFIPLLCNFIEHLSSDADQPKLKAHQAQSEKQSGGQKEKALSSFV</sequence>
<dbReference type="CDD" id="cd00051">
    <property type="entry name" value="EFh"/>
    <property type="match status" value="1"/>
</dbReference>
<dbReference type="InterPro" id="IPR011992">
    <property type="entry name" value="EF-hand-dom_pair"/>
</dbReference>
<dbReference type="InterPro" id="IPR002048">
    <property type="entry name" value="EF_hand_dom"/>
</dbReference>
<keyword evidence="1" id="KW-0106">Calcium</keyword>